<dbReference type="SUPFAM" id="SSF103473">
    <property type="entry name" value="MFS general substrate transporter"/>
    <property type="match status" value="1"/>
</dbReference>
<feature type="transmembrane region" description="Helical" evidence="4">
    <location>
        <begin position="12"/>
        <end position="35"/>
    </location>
</feature>
<feature type="transmembrane region" description="Helical" evidence="4">
    <location>
        <begin position="245"/>
        <end position="266"/>
    </location>
</feature>
<dbReference type="AlphaFoldDB" id="A0A2T7UWM2"/>
<proteinExistence type="predicted"/>
<evidence type="ECO:0000313" key="6">
    <source>
        <dbReference type="EMBL" id="PVE48966.1"/>
    </source>
</evidence>
<keyword evidence="1 4" id="KW-0812">Transmembrane</keyword>
<feature type="transmembrane region" description="Helical" evidence="4">
    <location>
        <begin position="324"/>
        <end position="344"/>
    </location>
</feature>
<evidence type="ECO:0000256" key="2">
    <source>
        <dbReference type="ARBA" id="ARBA00022989"/>
    </source>
</evidence>
<keyword evidence="2 4" id="KW-1133">Transmembrane helix</keyword>
<dbReference type="RefSeq" id="WP_107749472.1">
    <property type="nucleotide sequence ID" value="NZ_QBKF01000001.1"/>
</dbReference>
<feature type="transmembrane region" description="Helical" evidence="4">
    <location>
        <begin position="107"/>
        <end position="130"/>
    </location>
</feature>
<keyword evidence="7" id="KW-1185">Reference proteome</keyword>
<reference evidence="6 7" key="1">
    <citation type="journal article" date="2011" name="Syst. Appl. Microbiol.">
        <title>Defluviimonas denitrificans gen. nov., sp. nov., and Pararhodobacter aggregans gen. nov., sp. nov., non-phototrophic Rhodobacteraceae from the biofilter of a marine aquaculture.</title>
        <authorList>
            <person name="Foesel B.U."/>
            <person name="Drake H.L."/>
            <person name="Schramm A."/>
        </authorList>
    </citation>
    <scope>NUCLEOTIDE SEQUENCE [LARGE SCALE GENOMIC DNA]</scope>
    <source>
        <strain evidence="6 7">D1-19</strain>
    </source>
</reference>
<dbReference type="GO" id="GO:0022857">
    <property type="term" value="F:transmembrane transporter activity"/>
    <property type="evidence" value="ECO:0007669"/>
    <property type="project" value="InterPro"/>
</dbReference>
<dbReference type="Proteomes" id="UP000244810">
    <property type="component" value="Unassembled WGS sequence"/>
</dbReference>
<dbReference type="InterPro" id="IPR050327">
    <property type="entry name" value="Proton-linked_MCT"/>
</dbReference>
<dbReference type="Pfam" id="PF07690">
    <property type="entry name" value="MFS_1"/>
    <property type="match status" value="1"/>
</dbReference>
<dbReference type="EMBL" id="QDDR01000001">
    <property type="protein sequence ID" value="PVE48966.1"/>
    <property type="molecule type" value="Genomic_DNA"/>
</dbReference>
<evidence type="ECO:0000259" key="5">
    <source>
        <dbReference type="PROSITE" id="PS50850"/>
    </source>
</evidence>
<keyword evidence="3 4" id="KW-0472">Membrane</keyword>
<protein>
    <submittedName>
        <fullName evidence="6">MFS transporter</fullName>
    </submittedName>
</protein>
<dbReference type="InterPro" id="IPR011701">
    <property type="entry name" value="MFS"/>
</dbReference>
<feature type="transmembrane region" description="Helical" evidence="4">
    <location>
        <begin position="351"/>
        <end position="371"/>
    </location>
</feature>
<feature type="transmembrane region" description="Helical" evidence="4">
    <location>
        <begin position="142"/>
        <end position="164"/>
    </location>
</feature>
<gene>
    <name evidence="6" type="ORF">DDE23_00735</name>
</gene>
<evidence type="ECO:0000256" key="4">
    <source>
        <dbReference type="SAM" id="Phobius"/>
    </source>
</evidence>
<dbReference type="PROSITE" id="PS50850">
    <property type="entry name" value="MFS"/>
    <property type="match status" value="1"/>
</dbReference>
<dbReference type="InterPro" id="IPR020846">
    <property type="entry name" value="MFS_dom"/>
</dbReference>
<dbReference type="Gene3D" id="1.20.1250.20">
    <property type="entry name" value="MFS general substrate transporter like domains"/>
    <property type="match status" value="1"/>
</dbReference>
<evidence type="ECO:0000256" key="3">
    <source>
        <dbReference type="ARBA" id="ARBA00023136"/>
    </source>
</evidence>
<feature type="transmembrane region" description="Helical" evidence="4">
    <location>
        <begin position="83"/>
        <end position="101"/>
    </location>
</feature>
<feature type="domain" description="Major facilitator superfamily (MFS) profile" evidence="5">
    <location>
        <begin position="13"/>
        <end position="399"/>
    </location>
</feature>
<feature type="transmembrane region" description="Helical" evidence="4">
    <location>
        <begin position="47"/>
        <end position="71"/>
    </location>
</feature>
<evidence type="ECO:0000313" key="7">
    <source>
        <dbReference type="Proteomes" id="UP000244810"/>
    </source>
</evidence>
<sequence>MTNPPAPPALPAMLRPVLTLGITQIVGFGTIYYAFGVLVAPLSAELGISVTLAYGLLSLGLLTGAITAPIAGKVIDARGARGAMAVGSLAVALAFALLAFVEGAWSLGAALILMELMAPLVLYDAAFAAVAQAVGETRARRAITLTTLLGGFASTVFWPLTLLLSENLGWRGSFLTFAALHLCLCLPLHLSLPRLNRGGPAAAPSKPAFPPLPKALQSRAMVLLALGLSSSWAMMSAFSAQWVPVMAAVGLSQGLAVSAGALMGPAQVGARVLEMVFMSRRHPMSTALFAMACLAVSIVVLVLAPVGFASAAVFAVLFGAGQGLATMVRGTVPLALFGLTGYAARLGKLASLRSLVAAISPFAMAGSLATLGPGPTLWLAAALALVSMLLLAAVPWRVTAEPGAGPR</sequence>
<feature type="transmembrane region" description="Helical" evidence="4">
    <location>
        <begin position="170"/>
        <end position="190"/>
    </location>
</feature>
<accession>A0A2T7UWM2</accession>
<comment type="caution">
    <text evidence="6">The sequence shown here is derived from an EMBL/GenBank/DDBJ whole genome shotgun (WGS) entry which is preliminary data.</text>
</comment>
<feature type="transmembrane region" description="Helical" evidence="4">
    <location>
        <begin position="220"/>
        <end position="239"/>
    </location>
</feature>
<feature type="transmembrane region" description="Helical" evidence="4">
    <location>
        <begin position="377"/>
        <end position="398"/>
    </location>
</feature>
<dbReference type="InterPro" id="IPR036259">
    <property type="entry name" value="MFS_trans_sf"/>
</dbReference>
<dbReference type="PANTHER" id="PTHR11360:SF308">
    <property type="entry name" value="BLL3089 PROTEIN"/>
    <property type="match status" value="1"/>
</dbReference>
<organism evidence="6 7">
    <name type="scientific">Pararhodobacter aggregans</name>
    <dbReference type="NCBI Taxonomy" id="404875"/>
    <lineage>
        <taxon>Bacteria</taxon>
        <taxon>Pseudomonadati</taxon>
        <taxon>Pseudomonadota</taxon>
        <taxon>Alphaproteobacteria</taxon>
        <taxon>Rhodobacterales</taxon>
        <taxon>Paracoccaceae</taxon>
        <taxon>Pararhodobacter</taxon>
    </lineage>
</organism>
<evidence type="ECO:0000256" key="1">
    <source>
        <dbReference type="ARBA" id="ARBA00022692"/>
    </source>
</evidence>
<feature type="transmembrane region" description="Helical" evidence="4">
    <location>
        <begin position="287"/>
        <end position="318"/>
    </location>
</feature>
<dbReference type="PANTHER" id="PTHR11360">
    <property type="entry name" value="MONOCARBOXYLATE TRANSPORTER"/>
    <property type="match status" value="1"/>
</dbReference>
<name>A0A2T7UWM2_9RHOB</name>
<dbReference type="OrthoDB" id="7200137at2"/>